<feature type="region of interest" description="Disordered" evidence="1">
    <location>
        <begin position="245"/>
        <end position="279"/>
    </location>
</feature>
<dbReference type="Gene3D" id="3.60.40.10">
    <property type="entry name" value="PPM-type phosphatase domain"/>
    <property type="match status" value="1"/>
</dbReference>
<reference evidence="2 3" key="1">
    <citation type="journal article" date="2010" name="Science">
        <title>Genomic analysis of organismal complexity in the multicellular green alga Volvox carteri.</title>
        <authorList>
            <person name="Prochnik S.E."/>
            <person name="Umen J."/>
            <person name="Nedelcu A.M."/>
            <person name="Hallmann A."/>
            <person name="Miller S.M."/>
            <person name="Nishii I."/>
            <person name="Ferris P."/>
            <person name="Kuo A."/>
            <person name="Mitros T."/>
            <person name="Fritz-Laylin L.K."/>
            <person name="Hellsten U."/>
            <person name="Chapman J."/>
            <person name="Simakov O."/>
            <person name="Rensing S.A."/>
            <person name="Terry A."/>
            <person name="Pangilinan J."/>
            <person name="Kapitonov V."/>
            <person name="Jurka J."/>
            <person name="Salamov A."/>
            <person name="Shapiro H."/>
            <person name="Schmutz J."/>
            <person name="Grimwood J."/>
            <person name="Lindquist E."/>
            <person name="Lucas S."/>
            <person name="Grigoriev I.V."/>
            <person name="Schmitt R."/>
            <person name="Kirk D."/>
            <person name="Rokhsar D.S."/>
        </authorList>
    </citation>
    <scope>NUCLEOTIDE SEQUENCE [LARGE SCALE GENOMIC DNA]</scope>
    <source>
        <strain evidence="3">f. Nagariensis / Eve</strain>
    </source>
</reference>
<feature type="region of interest" description="Disordered" evidence="1">
    <location>
        <begin position="557"/>
        <end position="650"/>
    </location>
</feature>
<accession>D8TZU0</accession>
<feature type="region of interest" description="Disordered" evidence="1">
    <location>
        <begin position="723"/>
        <end position="759"/>
    </location>
</feature>
<evidence type="ECO:0000313" key="3">
    <source>
        <dbReference type="Proteomes" id="UP000001058"/>
    </source>
</evidence>
<feature type="region of interest" description="Disordered" evidence="1">
    <location>
        <begin position="955"/>
        <end position="1029"/>
    </location>
</feature>
<feature type="compositionally biased region" description="Polar residues" evidence="1">
    <location>
        <begin position="562"/>
        <end position="587"/>
    </location>
</feature>
<feature type="compositionally biased region" description="Low complexity" evidence="1">
    <location>
        <begin position="897"/>
        <end position="915"/>
    </location>
</feature>
<feature type="compositionally biased region" description="Polar residues" evidence="1">
    <location>
        <begin position="963"/>
        <end position="977"/>
    </location>
</feature>
<dbReference type="RefSeq" id="XP_002951878.1">
    <property type="nucleotide sequence ID" value="XM_002951832.1"/>
</dbReference>
<feature type="compositionally biased region" description="Low complexity" evidence="1">
    <location>
        <begin position="978"/>
        <end position="996"/>
    </location>
</feature>
<dbReference type="EMBL" id="GL378347">
    <property type="protein sequence ID" value="EFJ46983.1"/>
    <property type="molecule type" value="Genomic_DNA"/>
</dbReference>
<dbReference type="Proteomes" id="UP000001058">
    <property type="component" value="Unassembled WGS sequence"/>
</dbReference>
<name>D8TZU0_VOLCA</name>
<dbReference type="AlphaFoldDB" id="D8TZU0"/>
<proteinExistence type="predicted"/>
<protein>
    <submittedName>
        <fullName evidence="2">Uncharacterized protein</fullName>
    </submittedName>
</protein>
<feature type="compositionally biased region" description="Low complexity" evidence="1">
    <location>
        <begin position="879"/>
        <end position="889"/>
    </location>
</feature>
<organism evidence="3">
    <name type="scientific">Volvox carteri f. nagariensis</name>
    <dbReference type="NCBI Taxonomy" id="3068"/>
    <lineage>
        <taxon>Eukaryota</taxon>
        <taxon>Viridiplantae</taxon>
        <taxon>Chlorophyta</taxon>
        <taxon>core chlorophytes</taxon>
        <taxon>Chlorophyceae</taxon>
        <taxon>CS clade</taxon>
        <taxon>Chlamydomonadales</taxon>
        <taxon>Volvocaceae</taxon>
        <taxon>Volvox</taxon>
    </lineage>
</organism>
<dbReference type="GeneID" id="9616052"/>
<feature type="compositionally biased region" description="Low complexity" evidence="1">
    <location>
        <begin position="613"/>
        <end position="627"/>
    </location>
</feature>
<dbReference type="InterPro" id="IPR036457">
    <property type="entry name" value="PPM-type-like_dom_sf"/>
</dbReference>
<dbReference type="OrthoDB" id="549922at2759"/>
<feature type="region of interest" description="Disordered" evidence="1">
    <location>
        <begin position="868"/>
        <end position="919"/>
    </location>
</feature>
<dbReference type="KEGG" id="vcn:VOLCADRAFT_105290"/>
<gene>
    <name evidence="2" type="ORF">VOLCADRAFT_105290</name>
</gene>
<evidence type="ECO:0000256" key="1">
    <source>
        <dbReference type="SAM" id="MobiDB-lite"/>
    </source>
</evidence>
<sequence length="1167" mass="117604">MQTNVVRCRTNELAWWAQTLRSTKHFFDNPESPRSPDICYPDKIGYAGIKVLTSTASTSGASNSRTRGRTHTRLVVGPDWIFAALFEAHGSSDLDVHRGCRETAARFCAEQCYGEFQRAKQDAVQAGHGASTSNVSNILAATLKALDRRFLSDTEISPQDRLMSGCTAVLLHVSLGENPTATAAALGPCAAVVGQRRGGLASATSAPLVLCGGAASSLDALQSFLSALGASQPCLPAGKAAASGVAASQKGRSKARASTSGASKDMSQQLTVLGPSGEPEYSRDLNAPQALGFGIGKGMRLAPTGRGAAAVAKPQEPQVGLEVQTSSHALGPADDGVVLLSSGAAAGITPTDVALLLHRMGRLAAIPYETKTRPLPLEESRGLVVQLDSLGVAGPPPAPAPYVTAAATQIAPFNAARLVVQHAVANAAARGANASGEPVGAMAFALEWPRSSDDSAAAAAASGASVSAVRAAAEAAAKARQRGQYRWQLLRLYYKFPHKRRVAIINKWHEVFDRVVGEGKRTANLKETAAWLRLGAAVKVSAAGNVQCLSSREDCDSGAIPVSSSEHQQQMQTPPRRTSPAPWQNRVTVGGGLPPNTSPLRGPVGQRSQSRQPLSAAGSAASPYGALTSGSARLRSPSLSPGHAGTPRCSSARDTLAAAAAVAAGAAAAAATAAEAAAHGPTVNPAVCGVRPSAGGGRGAMVASSPSRQGPVGLLEVEGINMQFASDQKPRRREPAKEGSTSGYVASPSPPLAGLPHTSPFQQSLAREFAAAAAAGVSGRSLLAEPSIIQVDPSGSSSASTTVLAAAAAAAAAAVAMPPPVGVAPASPAKSSTQLSSGSTTTAAAPSAAARRPAPLVIPTPTAANIAAPVSARSRIPNPSAGGARTSSPSGGGGSREGSPPSTSRSRTPRSRIPTLQLKVGPLGAAAAAAAAMHPTPRLSMPGYAPTYLPMAAGASHGGHSATPKTVASTSRTNNTWGGAAPTTPSGTSAGTPTAPNSARSIFTRLPRPAATPSASGATHFASPAGSVSSRSFIPGSDAGSFHRSGIARPPRLEVASPSVNGPPSAASAAAAVDVTATATTPGVEESDLFSPDADQLAAWAMEAIDAIGSSVKKKKPVPPPEEQRQEPSPGSSRSKLTSPWNALGGSSRSGGGARPHAGSRIPLSPR</sequence>
<dbReference type="InParanoid" id="D8TZU0"/>
<evidence type="ECO:0000313" key="2">
    <source>
        <dbReference type="EMBL" id="EFJ46983.1"/>
    </source>
</evidence>
<feature type="compositionally biased region" description="Polar residues" evidence="1">
    <location>
        <begin position="256"/>
        <end position="271"/>
    </location>
</feature>
<feature type="region of interest" description="Disordered" evidence="1">
    <location>
        <begin position="821"/>
        <end position="856"/>
    </location>
</feature>
<feature type="region of interest" description="Disordered" evidence="1">
    <location>
        <begin position="1111"/>
        <end position="1167"/>
    </location>
</feature>
<keyword evidence="3" id="KW-1185">Reference proteome</keyword>
<feature type="compositionally biased region" description="Low complexity" evidence="1">
    <location>
        <begin position="823"/>
        <end position="850"/>
    </location>
</feature>